<feature type="transmembrane region" description="Helical" evidence="1">
    <location>
        <begin position="15"/>
        <end position="33"/>
    </location>
</feature>
<keyword evidence="1" id="KW-0472">Membrane</keyword>
<sequence length="211" mass="24231">MSSSILEKYDKQFEYTGIMMNIIIALQFLMLWIDPKPDQAEQIMNLAILIAAEFIMLHTGIFMAVFPKKYTLFIFFPFYGLFAYFFNTLVTNNLIIMVYLITILNRMRFAFSNPSPELKKRTKVMAVSAGFTYFILIFIIGFGSPYIPSLGLNDQFLDQSGYHLIRTQGGLFLEKPYTAICLGFSYYSITAIIETILLVSKKFKPISAQLT</sequence>
<evidence type="ECO:0000256" key="1">
    <source>
        <dbReference type="SAM" id="Phobius"/>
    </source>
</evidence>
<gene>
    <name evidence="2" type="ORF">P278_30150</name>
</gene>
<proteinExistence type="predicted"/>
<feature type="transmembrane region" description="Helical" evidence="1">
    <location>
        <begin position="124"/>
        <end position="147"/>
    </location>
</feature>
<keyword evidence="1" id="KW-1133">Transmembrane helix</keyword>
<dbReference type="AlphaFoldDB" id="W2UL95"/>
<dbReference type="RefSeq" id="WP_051413601.1">
    <property type="nucleotide sequence ID" value="NZ_AYXY01000026.1"/>
</dbReference>
<reference evidence="2 3" key="2">
    <citation type="journal article" date="2016" name="Genome Announc.">
        <title>Draft Genome Sequence of Zhouia amylolytica AD3, Isolated from Tidal Flat Sediment.</title>
        <authorList>
            <person name="Jia B."/>
            <person name="Jin H.M."/>
            <person name="Lee H.J."/>
            <person name="Jeon C.O."/>
        </authorList>
    </citation>
    <scope>NUCLEOTIDE SEQUENCE [LARGE SCALE GENOMIC DNA]</scope>
    <source>
        <strain evidence="2 3">AD3</strain>
    </source>
</reference>
<organism evidence="2 3">
    <name type="scientific">Zhouia amylolytica AD3</name>
    <dbReference type="NCBI Taxonomy" id="1286632"/>
    <lineage>
        <taxon>Bacteria</taxon>
        <taxon>Pseudomonadati</taxon>
        <taxon>Bacteroidota</taxon>
        <taxon>Flavobacteriia</taxon>
        <taxon>Flavobacteriales</taxon>
        <taxon>Flavobacteriaceae</taxon>
        <taxon>Zhouia</taxon>
    </lineage>
</organism>
<dbReference type="EMBL" id="AYXY01000026">
    <property type="protein sequence ID" value="ETN94211.1"/>
    <property type="molecule type" value="Genomic_DNA"/>
</dbReference>
<accession>W2UL95</accession>
<evidence type="ECO:0000313" key="3">
    <source>
        <dbReference type="Proteomes" id="UP000018850"/>
    </source>
</evidence>
<dbReference type="Proteomes" id="UP000018850">
    <property type="component" value="Unassembled WGS sequence"/>
</dbReference>
<keyword evidence="1" id="KW-0812">Transmembrane</keyword>
<feature type="transmembrane region" description="Helical" evidence="1">
    <location>
        <begin position="78"/>
        <end position="104"/>
    </location>
</feature>
<feature type="transmembrane region" description="Helical" evidence="1">
    <location>
        <begin position="45"/>
        <end position="66"/>
    </location>
</feature>
<feature type="transmembrane region" description="Helical" evidence="1">
    <location>
        <begin position="177"/>
        <end position="199"/>
    </location>
</feature>
<name>W2UL95_9FLAO</name>
<comment type="caution">
    <text evidence="2">The sequence shown here is derived from an EMBL/GenBank/DDBJ whole genome shotgun (WGS) entry which is preliminary data.</text>
</comment>
<dbReference type="STRING" id="376730.SAMN04487906_0304"/>
<reference evidence="3" key="1">
    <citation type="submission" date="2013-11" db="EMBL/GenBank/DDBJ databases">
        <title>Draft genome sequence from a member of Zhouia, isolated tidal flat.</title>
        <authorList>
            <person name="Jin H."/>
            <person name="Jeon C.O."/>
        </authorList>
    </citation>
    <scope>NUCLEOTIDE SEQUENCE [LARGE SCALE GENOMIC DNA]</scope>
    <source>
        <strain evidence="3">AD3</strain>
    </source>
</reference>
<protein>
    <submittedName>
        <fullName evidence="2">Uncharacterized protein</fullName>
    </submittedName>
</protein>
<evidence type="ECO:0000313" key="2">
    <source>
        <dbReference type="EMBL" id="ETN94211.1"/>
    </source>
</evidence>
<dbReference type="eggNOG" id="ENOG5032UPG">
    <property type="taxonomic scope" value="Bacteria"/>
</dbReference>
<keyword evidence="3" id="KW-1185">Reference proteome</keyword>